<evidence type="ECO:0000313" key="5">
    <source>
        <dbReference type="Proteomes" id="UP001596456"/>
    </source>
</evidence>
<evidence type="ECO:0000259" key="3">
    <source>
        <dbReference type="Pfam" id="PF13709"/>
    </source>
</evidence>
<dbReference type="InterPro" id="IPR029062">
    <property type="entry name" value="Class_I_gatase-like"/>
</dbReference>
<feature type="transmembrane region" description="Helical" evidence="1">
    <location>
        <begin position="6"/>
        <end position="28"/>
    </location>
</feature>
<reference evidence="5" key="1">
    <citation type="journal article" date="2019" name="Int. J. Syst. Evol. Microbiol.">
        <title>The Global Catalogue of Microorganisms (GCM) 10K type strain sequencing project: providing services to taxonomists for standard genome sequencing and annotation.</title>
        <authorList>
            <consortium name="The Broad Institute Genomics Platform"/>
            <consortium name="The Broad Institute Genome Sequencing Center for Infectious Disease"/>
            <person name="Wu L."/>
            <person name="Ma J."/>
        </authorList>
    </citation>
    <scope>NUCLEOTIDE SEQUENCE [LARGE SCALE GENOMIC DNA]</scope>
    <source>
        <strain evidence="5">CGMCC 1.16275</strain>
    </source>
</reference>
<dbReference type="Proteomes" id="UP001596456">
    <property type="component" value="Unassembled WGS sequence"/>
</dbReference>
<dbReference type="Pfam" id="PF07584">
    <property type="entry name" value="BatA"/>
    <property type="match status" value="1"/>
</dbReference>
<gene>
    <name evidence="4" type="ORF">ACFQPS_06505</name>
</gene>
<dbReference type="PANTHER" id="PTHR37464">
    <property type="entry name" value="BLL2463 PROTEIN"/>
    <property type="match status" value="1"/>
</dbReference>
<dbReference type="InterPro" id="IPR024163">
    <property type="entry name" value="Aerotolerance_reg_N"/>
</dbReference>
<keyword evidence="5" id="KW-1185">Reference proteome</keyword>
<feature type="transmembrane region" description="Helical" evidence="1">
    <location>
        <begin position="62"/>
        <end position="83"/>
    </location>
</feature>
<dbReference type="PANTHER" id="PTHR37464:SF1">
    <property type="entry name" value="BLL2463 PROTEIN"/>
    <property type="match status" value="1"/>
</dbReference>
<evidence type="ECO:0000259" key="2">
    <source>
        <dbReference type="Pfam" id="PF07584"/>
    </source>
</evidence>
<sequence>MLSLGSLAFAAPWALLALAVLPALWWLLRVTPPAPRTVAFPAIRLLRDLVSREETPQRTPPWLLLLRIVLAGLVILALARPLLNPDAALPGSGPLLLVVDNGWAAGRDWPARQEMLGRLIDQADRVGREVAILPTAPAAAAGAPRLIGPMVAADARREAQALQPQPWPGDRRAALAALDDLRPRGSMHAIWLSDGLGADGDAELAARLVRLGGVEVVEDGPDRPALLLRPPVADGLSLLVPVERARSGLPQPVAVRASGADGRLLAAGSGAFAPDARRTEVRLDLPTELRNEVTEVRLDGQSTAGATVLLDERWRRRPVGLVSGRTESEAQPLLSDLYYLERALSPFAEVRRGTIADLLARDLAVLVLADVGSLSVPEAERLESWVRGGGMLVRFAGPRLAQNADALVPVRLRAGDRALGGALSWSVPARLAPFAADGPFGGVAVPADVTVARQVLAEPSVDLGEKTWARLEDGTPLVTAERRGTGHVVLVHTTASPEWSNLSLSGLFVQMLQRLVALSAGVAGEAEAGGALPPLELLDGLGRLVPPPATAFPLASERLAETPPGDLIGPRHPPGFYGTSEARRALNLSAAVAELRPLAGLPPNVARGLYGSRGELDLKPALLTAALALAVLDLFIGLALRGLLPLPRLRSRRGGMAAGLALLLAAGLTTGITADGARAAQPVTGGPDARAVQASTQNWLAYVETGDRGVDATSRAGLQGLAEQLNRRTAVEAAGAMAVDLETDELAFFPLIYWPMTETQPAISEAARQRLNEYLRQGGLILIDTRDRGFSMGGGSRLEELLRGLDIPPLAPVPPDHVLTKAFYLLQDFPGRYVGGAVWVEAEEGRANDGVSGVVVGGNDWAGAWAVDAQGRALNAVVPGAERQREMAYRFGVNLVMYALTGNYKADQVHVPAILERLGQ</sequence>
<comment type="caution">
    <text evidence="4">The sequence shown here is derived from an EMBL/GenBank/DDBJ whole genome shotgun (WGS) entry which is preliminary data.</text>
</comment>
<proteinExistence type="predicted"/>
<feature type="transmembrane region" description="Helical" evidence="1">
    <location>
        <begin position="621"/>
        <end position="644"/>
    </location>
</feature>
<dbReference type="EMBL" id="JBHTCM010000007">
    <property type="protein sequence ID" value="MFC7332808.1"/>
    <property type="molecule type" value="Genomic_DNA"/>
</dbReference>
<name>A0ABW2KS97_9PROT</name>
<keyword evidence="1" id="KW-0472">Membrane</keyword>
<dbReference type="SUPFAM" id="SSF52317">
    <property type="entry name" value="Class I glutamine amidotransferase-like"/>
    <property type="match status" value="1"/>
</dbReference>
<dbReference type="RefSeq" id="WP_377357483.1">
    <property type="nucleotide sequence ID" value="NZ_JBHTCM010000007.1"/>
</dbReference>
<accession>A0ABW2KS97</accession>
<organism evidence="4 5">
    <name type="scientific">Rhodocista pekingensis</name>
    <dbReference type="NCBI Taxonomy" id="201185"/>
    <lineage>
        <taxon>Bacteria</taxon>
        <taxon>Pseudomonadati</taxon>
        <taxon>Pseudomonadota</taxon>
        <taxon>Alphaproteobacteria</taxon>
        <taxon>Rhodospirillales</taxon>
        <taxon>Azospirillaceae</taxon>
        <taxon>Rhodocista</taxon>
    </lineage>
</organism>
<keyword evidence="1" id="KW-1133">Transmembrane helix</keyword>
<feature type="domain" description="Aerotolerance regulator N-terminal" evidence="2">
    <location>
        <begin position="8"/>
        <end position="81"/>
    </location>
</feature>
<dbReference type="Gene3D" id="3.40.50.880">
    <property type="match status" value="1"/>
</dbReference>
<evidence type="ECO:0000256" key="1">
    <source>
        <dbReference type="SAM" id="Phobius"/>
    </source>
</evidence>
<dbReference type="CDD" id="cd03143">
    <property type="entry name" value="A4_beta-galactosidase_middle_domain"/>
    <property type="match status" value="1"/>
</dbReference>
<dbReference type="NCBIfam" id="TIGR02226">
    <property type="entry name" value="two_anch"/>
    <property type="match status" value="1"/>
</dbReference>
<feature type="domain" description="DUF4159" evidence="3">
    <location>
        <begin position="700"/>
        <end position="900"/>
    </location>
</feature>
<dbReference type="InterPro" id="IPR011933">
    <property type="entry name" value="Double_TM_dom"/>
</dbReference>
<dbReference type="Gene3D" id="3.40.50.12140">
    <property type="entry name" value="Domain of unknown function DUF4159"/>
    <property type="match status" value="1"/>
</dbReference>
<dbReference type="InterPro" id="IPR025297">
    <property type="entry name" value="DUF4159"/>
</dbReference>
<dbReference type="Pfam" id="PF13709">
    <property type="entry name" value="DUF4159"/>
    <property type="match status" value="1"/>
</dbReference>
<evidence type="ECO:0000313" key="4">
    <source>
        <dbReference type="EMBL" id="MFC7332808.1"/>
    </source>
</evidence>
<feature type="transmembrane region" description="Helical" evidence="1">
    <location>
        <begin position="656"/>
        <end position="674"/>
    </location>
</feature>
<protein>
    <submittedName>
        <fullName evidence="4">DUF4159 domain-containing protein</fullName>
    </submittedName>
</protein>
<keyword evidence="1" id="KW-0812">Transmembrane</keyword>